<organism evidence="1 2">
    <name type="scientific">Xenopus laevis</name>
    <name type="common">African clawed frog</name>
    <dbReference type="NCBI Taxonomy" id="8355"/>
    <lineage>
        <taxon>Eukaryota</taxon>
        <taxon>Metazoa</taxon>
        <taxon>Chordata</taxon>
        <taxon>Craniata</taxon>
        <taxon>Vertebrata</taxon>
        <taxon>Euteleostomi</taxon>
        <taxon>Amphibia</taxon>
        <taxon>Batrachia</taxon>
        <taxon>Anura</taxon>
        <taxon>Pipoidea</taxon>
        <taxon>Pipidae</taxon>
        <taxon>Xenopodinae</taxon>
        <taxon>Xenopus</taxon>
        <taxon>Xenopus</taxon>
    </lineage>
</organism>
<dbReference type="GO" id="GO:0098831">
    <property type="term" value="C:presynaptic active zone cytoplasmic component"/>
    <property type="evidence" value="ECO:0007669"/>
    <property type="project" value="TreeGrafter"/>
</dbReference>
<dbReference type="GO" id="GO:0016082">
    <property type="term" value="P:synaptic vesicle priming"/>
    <property type="evidence" value="ECO:0007669"/>
    <property type="project" value="TreeGrafter"/>
</dbReference>
<dbReference type="GO" id="GO:0099525">
    <property type="term" value="P:presynaptic dense core vesicle exocytosis"/>
    <property type="evidence" value="ECO:0007669"/>
    <property type="project" value="TreeGrafter"/>
</dbReference>
<accession>A0A974I667</accession>
<dbReference type="InterPro" id="IPR027080">
    <property type="entry name" value="Unc-13"/>
</dbReference>
<dbReference type="GO" id="GO:0030672">
    <property type="term" value="C:synaptic vesicle membrane"/>
    <property type="evidence" value="ECO:0007669"/>
    <property type="project" value="TreeGrafter"/>
</dbReference>
<dbReference type="GO" id="GO:0031594">
    <property type="term" value="C:neuromuscular junction"/>
    <property type="evidence" value="ECO:0007669"/>
    <property type="project" value="TreeGrafter"/>
</dbReference>
<reference evidence="2" key="1">
    <citation type="journal article" date="2016" name="Nature">
        <title>Genome evolution in the allotetraploid frog Xenopus laevis.</title>
        <authorList>
            <person name="Session A.M."/>
            <person name="Uno Y."/>
            <person name="Kwon T."/>
            <person name="Chapman J.A."/>
            <person name="Toyoda A."/>
            <person name="Takahashi S."/>
            <person name="Fukui A."/>
            <person name="Hikosaka A."/>
            <person name="Suzuki A."/>
            <person name="Kondo M."/>
            <person name="van Heeringen S.J."/>
            <person name="Quigley I."/>
            <person name="Heinz S."/>
            <person name="Ogino H."/>
            <person name="Ochi H."/>
            <person name="Hellsten U."/>
            <person name="Lyons J.B."/>
            <person name="Simakov O."/>
            <person name="Putnam N."/>
            <person name="Stites J."/>
            <person name="Kuroki Y."/>
            <person name="Tanaka T."/>
            <person name="Michiue T."/>
            <person name="Watanabe M."/>
            <person name="Bogdanovic O."/>
            <person name="Lister R."/>
            <person name="Georgiou G."/>
            <person name="Paranjpe S.S."/>
            <person name="van Kruijsbergen I."/>
            <person name="Shu S."/>
            <person name="Carlson J."/>
            <person name="Kinoshita T."/>
            <person name="Ohta Y."/>
            <person name="Mawaribuchi S."/>
            <person name="Jenkins J."/>
            <person name="Grimwood J."/>
            <person name="Schmutz J."/>
            <person name="Mitros T."/>
            <person name="Mozaffari S.V."/>
            <person name="Suzuki Y."/>
            <person name="Haramoto Y."/>
            <person name="Yamamoto T.S."/>
            <person name="Takagi C."/>
            <person name="Heald R."/>
            <person name="Miller K."/>
            <person name="Haudenschild C."/>
            <person name="Kitzman J."/>
            <person name="Nakayama T."/>
            <person name="Izutsu Y."/>
            <person name="Robert J."/>
            <person name="Fortriede J."/>
            <person name="Burns K."/>
            <person name="Lotay V."/>
            <person name="Karimi K."/>
            <person name="Yasuoka Y."/>
            <person name="Dichmann D.S."/>
            <person name="Flajnik M.F."/>
            <person name="Houston D.W."/>
            <person name="Shendure J."/>
            <person name="DuPasquier L."/>
            <person name="Vize P.D."/>
            <person name="Zorn A.M."/>
            <person name="Ito M."/>
            <person name="Marcotte E.M."/>
            <person name="Wallingford J.B."/>
            <person name="Ito Y."/>
            <person name="Asashima M."/>
            <person name="Ueno N."/>
            <person name="Matsuda Y."/>
            <person name="Veenstra G.J."/>
            <person name="Fujiyama A."/>
            <person name="Harland R.M."/>
            <person name="Taira M."/>
            <person name="Rokhsar D.S."/>
        </authorList>
    </citation>
    <scope>NUCLEOTIDE SEQUENCE [LARGE SCALE GENOMIC DNA]</scope>
    <source>
        <strain evidence="2">J</strain>
    </source>
</reference>
<dbReference type="Proteomes" id="UP000694892">
    <property type="component" value="Chromosome 1L"/>
</dbReference>
<evidence type="ECO:0000313" key="2">
    <source>
        <dbReference type="Proteomes" id="UP000694892"/>
    </source>
</evidence>
<name>A0A974I667_XENLA</name>
<dbReference type="EMBL" id="CM004466">
    <property type="protein sequence ID" value="OCU02784.1"/>
    <property type="molecule type" value="Genomic_DNA"/>
</dbReference>
<dbReference type="PANTHER" id="PTHR10480">
    <property type="entry name" value="PROTEIN UNC-13 HOMOLOG"/>
    <property type="match status" value="1"/>
</dbReference>
<dbReference type="GO" id="GO:0061789">
    <property type="term" value="P:dense core granule priming"/>
    <property type="evidence" value="ECO:0007669"/>
    <property type="project" value="TreeGrafter"/>
</dbReference>
<gene>
    <name evidence="1" type="ORF">XELAEV_18008554mg</name>
</gene>
<dbReference type="PANTHER" id="PTHR10480:SF8">
    <property type="entry name" value="PROTEIN UNC-13 HOMOLOG B"/>
    <property type="match status" value="1"/>
</dbReference>
<dbReference type="GO" id="GO:0005516">
    <property type="term" value="F:calmodulin binding"/>
    <property type="evidence" value="ECO:0007669"/>
    <property type="project" value="TreeGrafter"/>
</dbReference>
<dbReference type="GO" id="GO:0016081">
    <property type="term" value="P:synaptic vesicle docking"/>
    <property type="evidence" value="ECO:0007669"/>
    <property type="project" value="TreeGrafter"/>
</dbReference>
<dbReference type="GO" id="GO:0017075">
    <property type="term" value="F:syntaxin-1 binding"/>
    <property type="evidence" value="ECO:0007669"/>
    <property type="project" value="TreeGrafter"/>
</dbReference>
<dbReference type="GO" id="GO:0042734">
    <property type="term" value="C:presynaptic membrane"/>
    <property type="evidence" value="ECO:0007669"/>
    <property type="project" value="TreeGrafter"/>
</dbReference>
<dbReference type="AlphaFoldDB" id="A0A974I667"/>
<protein>
    <submittedName>
        <fullName evidence="1">Uncharacterized protein</fullName>
    </submittedName>
</protein>
<dbReference type="GO" id="GO:0019992">
    <property type="term" value="F:diacylglycerol binding"/>
    <property type="evidence" value="ECO:0007669"/>
    <property type="project" value="InterPro"/>
</dbReference>
<sequence>MKNDEICGTRNPTLHKVLLDTRFELPFDIPEEEAKYWTRKLIPENTTEEPEEFSYDDVVHKKPLPIAASQCCK</sequence>
<dbReference type="GO" id="GO:0035249">
    <property type="term" value="P:synaptic transmission, glutamatergic"/>
    <property type="evidence" value="ECO:0007669"/>
    <property type="project" value="TreeGrafter"/>
</dbReference>
<proteinExistence type="predicted"/>
<dbReference type="OMA" id="AVSQCCK"/>
<evidence type="ECO:0000313" key="1">
    <source>
        <dbReference type="EMBL" id="OCU02784.1"/>
    </source>
</evidence>
<dbReference type="GO" id="GO:0043195">
    <property type="term" value="C:terminal bouton"/>
    <property type="evidence" value="ECO:0007669"/>
    <property type="project" value="TreeGrafter"/>
</dbReference>